<evidence type="ECO:0000256" key="4">
    <source>
        <dbReference type="ARBA" id="ARBA00022840"/>
    </source>
</evidence>
<dbReference type="OrthoDB" id="9802264at2"/>
<evidence type="ECO:0000256" key="3">
    <source>
        <dbReference type="ARBA" id="ARBA00022741"/>
    </source>
</evidence>
<dbReference type="Gene3D" id="3.40.50.300">
    <property type="entry name" value="P-loop containing nucleotide triphosphate hydrolases"/>
    <property type="match status" value="1"/>
</dbReference>
<name>A0A3E2VNL9_CLOIN</name>
<dbReference type="SMART" id="SM00382">
    <property type="entry name" value="AAA"/>
    <property type="match status" value="1"/>
</dbReference>
<comment type="similarity">
    <text evidence="1">Belongs to the ABC transporter superfamily.</text>
</comment>
<dbReference type="PROSITE" id="PS50893">
    <property type="entry name" value="ABC_TRANSPORTER_2"/>
    <property type="match status" value="1"/>
</dbReference>
<dbReference type="InterPro" id="IPR003439">
    <property type="entry name" value="ABC_transporter-like_ATP-bd"/>
</dbReference>
<feature type="domain" description="ABC transporter" evidence="5">
    <location>
        <begin position="3"/>
        <end position="232"/>
    </location>
</feature>
<dbReference type="Proteomes" id="UP000260025">
    <property type="component" value="Unassembled WGS sequence"/>
</dbReference>
<keyword evidence="2" id="KW-0813">Transport</keyword>
<dbReference type="InterPro" id="IPR027417">
    <property type="entry name" value="P-loop_NTPase"/>
</dbReference>
<dbReference type="RefSeq" id="WP_117444197.1">
    <property type="nucleotide sequence ID" value="NZ_JAJFEN010000025.1"/>
</dbReference>
<dbReference type="InterPro" id="IPR003593">
    <property type="entry name" value="AAA+_ATPase"/>
</dbReference>
<dbReference type="FunFam" id="3.40.50.300:FF:000032">
    <property type="entry name" value="Export ABC transporter ATP-binding protein"/>
    <property type="match status" value="1"/>
</dbReference>
<dbReference type="GO" id="GO:0016887">
    <property type="term" value="F:ATP hydrolysis activity"/>
    <property type="evidence" value="ECO:0007669"/>
    <property type="project" value="InterPro"/>
</dbReference>
<dbReference type="AlphaFoldDB" id="A0A3E2VNL9"/>
<organism evidence="6 7">
    <name type="scientific">Clostridium innocuum</name>
    <dbReference type="NCBI Taxonomy" id="1522"/>
    <lineage>
        <taxon>Bacteria</taxon>
        <taxon>Bacillati</taxon>
        <taxon>Bacillota</taxon>
        <taxon>Clostridia</taxon>
        <taxon>Eubacteriales</taxon>
        <taxon>Clostridiaceae</taxon>
        <taxon>Clostridium</taxon>
    </lineage>
</organism>
<dbReference type="GO" id="GO:0022857">
    <property type="term" value="F:transmembrane transporter activity"/>
    <property type="evidence" value="ECO:0007669"/>
    <property type="project" value="UniProtKB-ARBA"/>
</dbReference>
<reference evidence="6 7" key="1">
    <citation type="submission" date="2018-08" db="EMBL/GenBank/DDBJ databases">
        <title>A genome reference for cultivated species of the human gut microbiota.</title>
        <authorList>
            <person name="Zou Y."/>
            <person name="Xue W."/>
            <person name="Luo G."/>
        </authorList>
    </citation>
    <scope>NUCLEOTIDE SEQUENCE [LARGE SCALE GENOMIC DNA]</scope>
    <source>
        <strain evidence="6 7">OF01-2LB</strain>
    </source>
</reference>
<dbReference type="InterPro" id="IPR017911">
    <property type="entry name" value="MacB-like_ATP-bd"/>
</dbReference>
<dbReference type="GO" id="GO:0005524">
    <property type="term" value="F:ATP binding"/>
    <property type="evidence" value="ECO:0007669"/>
    <property type="project" value="UniProtKB-KW"/>
</dbReference>
<accession>A0A3E2VNL9</accession>
<evidence type="ECO:0000313" key="7">
    <source>
        <dbReference type="Proteomes" id="UP000260025"/>
    </source>
</evidence>
<dbReference type="SUPFAM" id="SSF52540">
    <property type="entry name" value="P-loop containing nucleoside triphosphate hydrolases"/>
    <property type="match status" value="1"/>
</dbReference>
<dbReference type="CDD" id="cd03255">
    <property type="entry name" value="ABC_MJ0796_LolCDE_FtsE"/>
    <property type="match status" value="1"/>
</dbReference>
<evidence type="ECO:0000256" key="1">
    <source>
        <dbReference type="ARBA" id="ARBA00005417"/>
    </source>
</evidence>
<dbReference type="PANTHER" id="PTHR42798:SF2">
    <property type="entry name" value="ABC TRANSPORTER ATP-BINDING PROTEIN MG467-RELATED"/>
    <property type="match status" value="1"/>
</dbReference>
<dbReference type="PANTHER" id="PTHR42798">
    <property type="entry name" value="LIPOPROTEIN-RELEASING SYSTEM ATP-BINDING PROTEIN LOLD"/>
    <property type="match status" value="1"/>
</dbReference>
<sequence length="232" mass="25761">MYLQANSIEKYYGDKEARVQVLKGISCEIAQGEICVLLGPSGSGKSTLLNLIGGIEHIDKGELLVGGKDLAKLPDKELALYRRSTLGFIFQSYHLVDNLSVKENIESGAYLGRHPKSVDELLKRLGLSQHQNKYPNQLSGGQQQRCAIGRALAKNPELLLCDEPTGALDYHTSKDILRLLEEINRDYKTTVILVTHNAAIAAMAHRVMWLKDGRVIEVRCNAQHVTAEALEW</sequence>
<protein>
    <submittedName>
        <fullName evidence="6">ABC transporter ATP-binding protein</fullName>
    </submittedName>
</protein>
<gene>
    <name evidence="6" type="ORF">DXA38_16875</name>
</gene>
<evidence type="ECO:0000259" key="5">
    <source>
        <dbReference type="PROSITE" id="PS50893"/>
    </source>
</evidence>
<keyword evidence="4 6" id="KW-0067">ATP-binding</keyword>
<dbReference type="GO" id="GO:0098796">
    <property type="term" value="C:membrane protein complex"/>
    <property type="evidence" value="ECO:0007669"/>
    <property type="project" value="UniProtKB-ARBA"/>
</dbReference>
<dbReference type="EMBL" id="QVEV01000031">
    <property type="protein sequence ID" value="RGC12399.1"/>
    <property type="molecule type" value="Genomic_DNA"/>
</dbReference>
<comment type="caution">
    <text evidence="6">The sequence shown here is derived from an EMBL/GenBank/DDBJ whole genome shotgun (WGS) entry which is preliminary data.</text>
</comment>
<proteinExistence type="inferred from homology"/>
<dbReference type="Pfam" id="PF00005">
    <property type="entry name" value="ABC_tran"/>
    <property type="match status" value="1"/>
</dbReference>
<evidence type="ECO:0000313" key="6">
    <source>
        <dbReference type="EMBL" id="RGC12399.1"/>
    </source>
</evidence>
<keyword evidence="3" id="KW-0547">Nucleotide-binding</keyword>
<evidence type="ECO:0000256" key="2">
    <source>
        <dbReference type="ARBA" id="ARBA00022448"/>
    </source>
</evidence>